<evidence type="ECO:0000313" key="2">
    <source>
        <dbReference type="Proteomes" id="UP000535491"/>
    </source>
</evidence>
<reference evidence="1 2" key="1">
    <citation type="submission" date="2020-07" db="EMBL/GenBank/DDBJ databases">
        <authorList>
            <person name="Feng H."/>
        </authorList>
    </citation>
    <scope>NUCLEOTIDE SEQUENCE [LARGE SCALE GENOMIC DNA]</scope>
    <source>
        <strain evidence="2">s-10</strain>
    </source>
</reference>
<accession>A0A7W2A943</accession>
<sequence length="79" mass="9319">MSKEQQQRLNITSKVTGRIEEGDFVLYHYQSPIGKINLNTKELELYDGYAMEENRIYALEDNRVFHDYYAHGCDLGWCP</sequence>
<dbReference type="AlphaFoldDB" id="A0A7W2A943"/>
<proteinExistence type="predicted"/>
<protein>
    <submittedName>
        <fullName evidence="1">DUF2553 family protein</fullName>
    </submittedName>
</protein>
<organism evidence="1 2">
    <name type="scientific">Paenactinomyces guangxiensis</name>
    <dbReference type="NCBI Taxonomy" id="1490290"/>
    <lineage>
        <taxon>Bacteria</taxon>
        <taxon>Bacillati</taxon>
        <taxon>Bacillota</taxon>
        <taxon>Bacilli</taxon>
        <taxon>Bacillales</taxon>
        <taxon>Thermoactinomycetaceae</taxon>
        <taxon>Paenactinomyces</taxon>
    </lineage>
</organism>
<keyword evidence="2" id="KW-1185">Reference proteome</keyword>
<dbReference type="InterPro" id="IPR020140">
    <property type="entry name" value="Uncharacterised_YusG"/>
</dbReference>
<evidence type="ECO:0000313" key="1">
    <source>
        <dbReference type="EMBL" id="MBA4494839.1"/>
    </source>
</evidence>
<dbReference type="RefSeq" id="WP_181752081.1">
    <property type="nucleotide sequence ID" value="NZ_JACEIQ010000010.1"/>
</dbReference>
<dbReference type="Proteomes" id="UP000535491">
    <property type="component" value="Unassembled WGS sequence"/>
</dbReference>
<name>A0A7W2A943_9BACL</name>
<gene>
    <name evidence="1" type="ORF">H1191_11025</name>
</gene>
<comment type="caution">
    <text evidence="1">The sequence shown here is derived from an EMBL/GenBank/DDBJ whole genome shotgun (WGS) entry which is preliminary data.</text>
</comment>
<dbReference type="Pfam" id="PF10830">
    <property type="entry name" value="DUF2553"/>
    <property type="match status" value="1"/>
</dbReference>
<dbReference type="EMBL" id="JACEIQ010000010">
    <property type="protein sequence ID" value="MBA4494839.1"/>
    <property type="molecule type" value="Genomic_DNA"/>
</dbReference>